<dbReference type="InterPro" id="IPR036465">
    <property type="entry name" value="vWFA_dom_sf"/>
</dbReference>
<proteinExistence type="predicted"/>
<dbReference type="Pfam" id="PF00092">
    <property type="entry name" value="VWA"/>
    <property type="match status" value="1"/>
</dbReference>
<dbReference type="Pfam" id="PF17963">
    <property type="entry name" value="Big_9"/>
    <property type="match status" value="2"/>
</dbReference>
<dbReference type="Gene3D" id="2.60.40.2810">
    <property type="match status" value="1"/>
</dbReference>
<dbReference type="InterPro" id="IPR018511">
    <property type="entry name" value="Hemolysin-typ_Ca-bd_CS"/>
</dbReference>
<dbReference type="PANTHER" id="PTHR24026:SF126">
    <property type="entry name" value="PROTOCADHERIN FAT 4"/>
    <property type="match status" value="1"/>
</dbReference>
<keyword evidence="1" id="KW-0812">Transmembrane</keyword>
<dbReference type="EMBL" id="LS483250">
    <property type="protein sequence ID" value="SQD76479.1"/>
    <property type="molecule type" value="Genomic_DNA"/>
</dbReference>
<keyword evidence="3" id="KW-1133">Transmembrane helix</keyword>
<dbReference type="SMART" id="SM00327">
    <property type="entry name" value="VWA"/>
    <property type="match status" value="1"/>
</dbReference>
<keyword evidence="3" id="KW-0472">Membrane</keyword>
<dbReference type="Proteomes" id="UP000250163">
    <property type="component" value="Chromosome MORIYA"/>
</dbReference>
<protein>
    <submittedName>
        <fullName evidence="6">Uncharacterized protein</fullName>
    </submittedName>
</protein>
<dbReference type="InterPro" id="IPR002035">
    <property type="entry name" value="VWF_A"/>
</dbReference>
<dbReference type="Gene3D" id="2.150.10.10">
    <property type="entry name" value="Serralysin-like metalloprotease, C-terminal"/>
    <property type="match status" value="1"/>
</dbReference>
<evidence type="ECO:0000256" key="1">
    <source>
        <dbReference type="ARBA" id="ARBA00022692"/>
    </source>
</evidence>
<evidence type="ECO:0000256" key="2">
    <source>
        <dbReference type="ARBA" id="ARBA00022837"/>
    </source>
</evidence>
<dbReference type="CDD" id="cd00198">
    <property type="entry name" value="vWFA"/>
    <property type="match status" value="1"/>
</dbReference>
<dbReference type="NCBIfam" id="NF012211">
    <property type="entry name" value="tand_rpt_95"/>
    <property type="match status" value="2"/>
</dbReference>
<dbReference type="SUPFAM" id="SSF49313">
    <property type="entry name" value="Cadherin-like"/>
    <property type="match status" value="4"/>
</dbReference>
<reference evidence="7" key="1">
    <citation type="submission" date="2018-05" db="EMBL/GenBank/DDBJ databases">
        <authorList>
            <person name="Cea G.-C."/>
            <person name="William W."/>
        </authorList>
    </citation>
    <scope>NUCLEOTIDE SEQUENCE [LARGE SCALE GENOMIC DNA]</scope>
    <source>
        <strain evidence="7">DB21MT 5</strain>
    </source>
</reference>
<evidence type="ECO:0000256" key="3">
    <source>
        <dbReference type="ARBA" id="ARBA00022989"/>
    </source>
</evidence>
<keyword evidence="2" id="KW-0106">Calcium</keyword>
<evidence type="ECO:0000313" key="6">
    <source>
        <dbReference type="EMBL" id="SQD76479.1"/>
    </source>
</evidence>
<dbReference type="SUPFAM" id="SSF53300">
    <property type="entry name" value="vWA-like"/>
    <property type="match status" value="1"/>
</dbReference>
<dbReference type="GO" id="GO:0007156">
    <property type="term" value="P:homophilic cell adhesion via plasma membrane adhesion molecules"/>
    <property type="evidence" value="ECO:0007669"/>
    <property type="project" value="InterPro"/>
</dbReference>
<dbReference type="GO" id="GO:0005509">
    <property type="term" value="F:calcium ion binding"/>
    <property type="evidence" value="ECO:0007669"/>
    <property type="project" value="InterPro"/>
</dbReference>
<evidence type="ECO:0000259" key="5">
    <source>
        <dbReference type="PROSITE" id="PS50268"/>
    </source>
</evidence>
<dbReference type="InterPro" id="IPR011049">
    <property type="entry name" value="Serralysin-like_metalloprot_C"/>
</dbReference>
<evidence type="ECO:0000313" key="7">
    <source>
        <dbReference type="Proteomes" id="UP000250163"/>
    </source>
</evidence>
<dbReference type="CDD" id="cd11304">
    <property type="entry name" value="Cadherin_repeat"/>
    <property type="match status" value="4"/>
</dbReference>
<dbReference type="Pfam" id="PF00028">
    <property type="entry name" value="Cadherin"/>
    <property type="match status" value="1"/>
</dbReference>
<organism evidence="6 7">
    <name type="scientific">Moritella yayanosii</name>
    <dbReference type="NCBI Taxonomy" id="69539"/>
    <lineage>
        <taxon>Bacteria</taxon>
        <taxon>Pseudomonadati</taxon>
        <taxon>Pseudomonadota</taxon>
        <taxon>Gammaproteobacteria</taxon>
        <taxon>Alteromonadales</taxon>
        <taxon>Moritellaceae</taxon>
        <taxon>Moritella</taxon>
    </lineage>
</organism>
<dbReference type="NCBIfam" id="NF012196">
    <property type="entry name" value="Ig_like_ice"/>
    <property type="match status" value="1"/>
</dbReference>
<dbReference type="SMART" id="SM00112">
    <property type="entry name" value="CA"/>
    <property type="match status" value="5"/>
</dbReference>
<keyword evidence="7" id="KW-1185">Reference proteome</keyword>
<dbReference type="PROSITE" id="PS00330">
    <property type="entry name" value="HEMOLYSIN_CALCIUM"/>
    <property type="match status" value="1"/>
</dbReference>
<dbReference type="Pfam" id="PF00353">
    <property type="entry name" value="HemolysinCabind"/>
    <property type="match status" value="3"/>
</dbReference>
<dbReference type="InterPro" id="IPR001343">
    <property type="entry name" value="Hemolysn_Ca-bd"/>
</dbReference>
<dbReference type="GO" id="GO:0005886">
    <property type="term" value="C:plasma membrane"/>
    <property type="evidence" value="ECO:0007669"/>
    <property type="project" value="UniProtKB-SubCell"/>
</dbReference>
<dbReference type="KEGG" id="mya:MORIYA_0001"/>
<dbReference type="PROSITE" id="PS50234">
    <property type="entry name" value="VWFA"/>
    <property type="match status" value="1"/>
</dbReference>
<name>A0A330LIP4_9GAMM</name>
<sequence length="2027" mass="213225">MIDTNTGSTQVENVAQAGNTVATFIASDLDGDNVTYSISSGNDNNYFEIKDDRSGVVTLTAAGKTALANDALVDATYTLGVTANDGTVNSTEATADIKFDGINDAPLFVDYDNGDDTDGAYNFSYTENSASSDVIGTVKATDADAGDTIKYSLKTANEFFAINESTGEITLTAKGVEANTNNFEELENIHNLEVVATDSKGAATEINVELTETNVNEASITIDAITGDNVINAAESKGTVEITGTVGGDAKVGDTVTIHLHAKEFTGLVEENAEGQLVYKIEVSGQDLVADSDTKISAEITVTDEHRNSITAKADQDYNAAPIAVDDPNGGLRGEYWGYVQDSWLTDSHGELADATDADGNPFTEKGFEDYKAEEKAYFFNQSYGHLSEDERAAKLIELENHQTGNQENLTTIEQVEEYISAHKVSEISFVSTGIDYQQTSESSANLADGVDNANLKNFLNNDADSISGSSTELATDAIMRLTGSLNVDKGGQYEFNILHDDGFQIILDKGTNHEIRFSYDGNSSIKQDRFTIDDLTEGSHSVEILYWDQGYGHKFDLTLKPVDENGALGENIWIGDNLSHSSDAAISVVEDGQVKIDILSNDTDIDGKIDPKTVELKDGPKHGTVRFDDDGIATYVPHVNYTGTDSFTYTVQDDHGVESNVATVKINVTSENDAPTIDTAKGSTQTENLAAAGATVATFTASDLDGDKVTFSISSGNDSGYFEIKDSKTGVVTLTAAGDTALADNTLVDATYTLGVTANDGTVNSTEATADIKFDGINDAPTIDTAAGSTQTENLAAAGDTVATFTASDLDGDDVTFSISSGNDSGYFEMKDSSTGVVTLTAAGETALANNALVDATYTLGVTANDGTVNSSEATALIKFDGINDAPVATDDKAVAIDDTAIADSVFLGTKAENTELSDWETKNTDDSVTYLTDGGHTVTISATSDGKTRSSISLMNTDFNDQHGVGIGVSSGSDGQIENDETITIDFGGTVSGDTEIGLTGLGGHFVSGDQKVDAKAIWTAYDSNGKQVATGIVQQDDDDTPMTNSFIVGVEFSSIKIGVESNEGSNFTIQYVNAEYVDTTLTTDEDTSITIDVLANDHDPDGDALSITHIQDKAVVNNGEAVEVTDSDNNIIGTAQLVNGQIQFNPTGTLQSLSKGESETVKFKYTISDGQLSDSAIVTIQIDGVNDAPTISIEPSKGDEDTAIALNISSELVDVDSVLTVTIDGIPEGAKLSCGNGSFIEVNDQGQAVLTAEQLTDLKIIPPTNSDADFDLQVTSTSTASDESSITTDYSTIHVTVNAVADAPTLSVTTESTESQSITLDNVTDKTSGFTITAYDASGNKSTISKNSDSNHMGFGVEGKASGDNSELGGSESLVVIFDNDVSSVDVAFAWLHSGEDATYTFYKNGVVVDSGVVDGGSDKIDAAITLTPDNGAIFNKIVFTASDSGDDYLIHSITYDKVVEEVITDPIVIDENSSVALNITSALTDTDGSESLAVVLEDIPEGFTLTDGTNTFTADADATSIDITDWRLDNLILTTIDITDTTSYTLNVVATATESSNGDTNSTTLPVTVTVNSTVSYAESSGTNADDNLNGTDANDVIVADTQHNEIVEGKSYNIAFVLDSSGSMGSAQITTAKTQLTQVVRNLFESTSADNAGSVNILLIDFDTNARQGLALNLNDYTEDTLIAELESQYASISYGGRTNYTAAFDMATAWFNSLSTGDNEYNQTYFITDGEPNENTKKTSAAFAELAKVSDVEAISIGGSAPAVDGYDSDGSASNNIDVSELAGTILSTSALSNQGDDTIDGGKGDDILFGDLAPDSFEVENGYTALENYIAGETNVNVDDLSVEDVHNYISDNLNEFNSNETNDGDDQLIGGIGYDIMFGQGGDDQLNGGADNDILIGGTGNDILTGGSGIDTFVWLDGDDGTVAVPAIDHITDFNILEDKLDLSDLLDGVETKDLGDYLDLSFGSDTTTISIHAEGDTSAVSQVIILDNVDLSTAYPDVDFTSTAGINSILNDADDILI</sequence>
<dbReference type="Gene3D" id="2.60.40.10">
    <property type="entry name" value="Immunoglobulins"/>
    <property type="match status" value="1"/>
</dbReference>
<dbReference type="InterPro" id="IPR002126">
    <property type="entry name" value="Cadherin-like_dom"/>
</dbReference>
<gene>
    <name evidence="6" type="ORF">MORIYA_0001</name>
</gene>
<dbReference type="Gene3D" id="2.60.40.60">
    <property type="entry name" value="Cadherins"/>
    <property type="match status" value="4"/>
</dbReference>
<dbReference type="InterPro" id="IPR049826">
    <property type="entry name" value="Ig-like_ice"/>
</dbReference>
<feature type="domain" description="Cadherin" evidence="5">
    <location>
        <begin position="691"/>
        <end position="784"/>
    </location>
</feature>
<dbReference type="PRINTS" id="PR00313">
    <property type="entry name" value="CABNDNGRPT"/>
</dbReference>
<dbReference type="PROSITE" id="PS50268">
    <property type="entry name" value="CADHERIN_2"/>
    <property type="match status" value="4"/>
</dbReference>
<feature type="domain" description="Cadherin" evidence="5">
    <location>
        <begin position="797"/>
        <end position="890"/>
    </location>
</feature>
<dbReference type="Gene3D" id="3.40.50.410">
    <property type="entry name" value="von Willebrand factor, type A domain"/>
    <property type="match status" value="1"/>
</dbReference>
<accession>A0A330LIP4</accession>
<dbReference type="InterPro" id="IPR015919">
    <property type="entry name" value="Cadherin-like_sf"/>
</dbReference>
<dbReference type="PANTHER" id="PTHR24026">
    <property type="entry name" value="FAT ATYPICAL CADHERIN-RELATED"/>
    <property type="match status" value="1"/>
</dbReference>
<feature type="domain" description="Cadherin" evidence="5">
    <location>
        <begin position="117"/>
        <end position="221"/>
    </location>
</feature>
<dbReference type="PRINTS" id="PR00205">
    <property type="entry name" value="CADHERIN"/>
</dbReference>
<dbReference type="SUPFAM" id="SSF51120">
    <property type="entry name" value="beta-Roll"/>
    <property type="match status" value="1"/>
</dbReference>
<evidence type="ECO:0000259" key="4">
    <source>
        <dbReference type="PROSITE" id="PS50234"/>
    </source>
</evidence>
<feature type="domain" description="Cadherin" evidence="5">
    <location>
        <begin position="3"/>
        <end position="108"/>
    </location>
</feature>
<feature type="domain" description="VWFA" evidence="4">
    <location>
        <begin position="1618"/>
        <end position="1764"/>
    </location>
</feature>
<dbReference type="InterPro" id="IPR013783">
    <property type="entry name" value="Ig-like_fold"/>
</dbReference>